<comment type="caution">
    <text evidence="1">The sequence shown here is derived from an EMBL/GenBank/DDBJ whole genome shotgun (WGS) entry which is preliminary data.</text>
</comment>
<evidence type="ECO:0000313" key="2">
    <source>
        <dbReference type="Proteomes" id="UP000295371"/>
    </source>
</evidence>
<dbReference type="AlphaFoldDB" id="A0A4V3ENF4"/>
<sequence length="72" mass="8007">MWRSEAGPRDRQVVEPQRLRRARVMINFPRKMINPGSFSGDLRVGAVIDLAIGGRLRCLGPASTSRRTSASQ</sequence>
<gene>
    <name evidence="1" type="ORF">CLV29_1180</name>
</gene>
<proteinExistence type="predicted"/>
<name>A0A4V3ENF4_9ACTN</name>
<dbReference type="Proteomes" id="UP000295371">
    <property type="component" value="Unassembled WGS sequence"/>
</dbReference>
<protein>
    <submittedName>
        <fullName evidence="1">Uncharacterized protein</fullName>
    </submittedName>
</protein>
<organism evidence="1 2">
    <name type="scientific">Naumannella halotolerans</name>
    <dbReference type="NCBI Taxonomy" id="993414"/>
    <lineage>
        <taxon>Bacteria</taxon>
        <taxon>Bacillati</taxon>
        <taxon>Actinomycetota</taxon>
        <taxon>Actinomycetes</taxon>
        <taxon>Propionibacteriales</taxon>
        <taxon>Propionibacteriaceae</taxon>
        <taxon>Naumannella</taxon>
    </lineage>
</organism>
<evidence type="ECO:0000313" key="1">
    <source>
        <dbReference type="EMBL" id="TDT33558.1"/>
    </source>
</evidence>
<dbReference type="EMBL" id="SOAW01000001">
    <property type="protein sequence ID" value="TDT33558.1"/>
    <property type="molecule type" value="Genomic_DNA"/>
</dbReference>
<reference evidence="1 2" key="1">
    <citation type="submission" date="2019-03" db="EMBL/GenBank/DDBJ databases">
        <title>Genomic Encyclopedia of Archaeal and Bacterial Type Strains, Phase II (KMG-II): from individual species to whole genera.</title>
        <authorList>
            <person name="Goeker M."/>
        </authorList>
    </citation>
    <scope>NUCLEOTIDE SEQUENCE [LARGE SCALE GENOMIC DNA]</scope>
    <source>
        <strain evidence="1 2">DSM 24323</strain>
    </source>
</reference>
<accession>A0A4V3ENF4</accession>
<keyword evidence="2" id="KW-1185">Reference proteome</keyword>